<dbReference type="EMBL" id="MT701590">
    <property type="protein sequence ID" value="QPB09206.1"/>
    <property type="molecule type" value="Genomic_DNA"/>
</dbReference>
<evidence type="ECO:0000313" key="1">
    <source>
        <dbReference type="EMBL" id="QPB09206.1"/>
    </source>
</evidence>
<evidence type="ECO:0000313" key="2">
    <source>
        <dbReference type="Proteomes" id="UP000662782"/>
    </source>
</evidence>
<protein>
    <submittedName>
        <fullName evidence="1">Uncharacterized protein</fullName>
    </submittedName>
</protein>
<proteinExistence type="predicted"/>
<organism evidence="1 2">
    <name type="scientific">Klebsiella phage Miami</name>
    <dbReference type="NCBI Taxonomy" id="2767581"/>
    <lineage>
        <taxon>Viruses</taxon>
        <taxon>Duplodnaviria</taxon>
        <taxon>Heunggongvirae</taxon>
        <taxon>Uroviricota</taxon>
        <taxon>Caudoviricetes</taxon>
        <taxon>Chimalliviridae</taxon>
        <taxon>Miamivirus</taxon>
        <taxon>Miamivirus miami</taxon>
    </lineage>
</organism>
<reference evidence="1 2" key="1">
    <citation type="submission" date="2020-07" db="EMBL/GenBank/DDBJ databases">
        <title>Complete genome sequence of Klebsiella pneumoniae phage Miami.</title>
        <authorList>
            <person name="Mora D.A."/>
            <person name="Lessor L."/>
            <person name="Gill J."/>
            <person name="Liu M."/>
        </authorList>
    </citation>
    <scope>NUCLEOTIDE SEQUENCE [LARGE SCALE GENOMIC DNA]</scope>
</reference>
<name>A0A873WIA6_9CAUD</name>
<gene>
    <name evidence="1" type="ORF">CPT_Miami_111</name>
</gene>
<sequence length="297" mass="34098">MAVKTIPLHSLTVSELKIDLGKTTKDRPVIFHLLIMVAANIRFPYLRTELTYGDKIKHSSNFSIHIDALKEIVAGKQNVFNFFISHLKETLNKETESAYFRGLKEGCDKIKILGNKLDLFEEEPVCFNQVFIEHVNRIFMKKEASVRRRMLFHKEPFRLVESFSFPLETNGPTLSFYMVTSGERQLPWVLCIIELDYLVNKEFDIYLTNEDFQLIINKTVSAEELCIGKAILVAKGIFGEESSITGRLKTLYEAFFQVGVGSETLISSGFYQATVKTYLDCENIQKAQFSQNSEMKK</sequence>
<keyword evidence="2" id="KW-1185">Reference proteome</keyword>
<dbReference type="Proteomes" id="UP000662782">
    <property type="component" value="Segment"/>
</dbReference>
<accession>A0A873WIA6</accession>